<keyword evidence="5" id="KW-0482">Metalloprotease</keyword>
<feature type="chain" id="PRO_5046296762" evidence="6">
    <location>
        <begin position="25"/>
        <end position="952"/>
    </location>
</feature>
<keyword evidence="10" id="KW-1185">Reference proteome</keyword>
<proteinExistence type="inferred from homology"/>
<dbReference type="SUPFAM" id="SSF63411">
    <property type="entry name" value="LuxS/MPP-like metallohydrolase"/>
    <property type="match status" value="4"/>
</dbReference>
<keyword evidence="3" id="KW-0378">Hydrolase</keyword>
<keyword evidence="4" id="KW-0862">Zinc</keyword>
<name>A0ABP8G3U1_9BACT</name>
<evidence type="ECO:0000256" key="6">
    <source>
        <dbReference type="SAM" id="SignalP"/>
    </source>
</evidence>
<dbReference type="InterPro" id="IPR007863">
    <property type="entry name" value="Peptidase_M16_C"/>
</dbReference>
<dbReference type="InterPro" id="IPR011249">
    <property type="entry name" value="Metalloenz_LuxS/M16"/>
</dbReference>
<gene>
    <name evidence="9" type="ORF">GCM10023184_00360</name>
</gene>
<feature type="domain" description="Peptidase M16 N-terminal" evidence="7">
    <location>
        <begin position="52"/>
        <end position="172"/>
    </location>
</feature>
<sequence length="952" mass="105375">MMKRNALVLAGSMLLFAGAARGQAKLVEKVTRKGTEIVIPYEKYVLPNGLTVVVHEDHSDPVVHVDVTYHVGSAREEIGKSGFAHFFEHMMFQGSDHVGDEQHFKTVQGAGGTLNGSTNRDRTNYYQTVPSNQVEKMLWLEADRMGFLLDAVTQKKFEVQRSTVKNERGQNYDNRPYGLANETISKNLYPYGHPYSWMTIGYLEDLNRSDVNDLKNFFLRWYGPNNATVSIGGDVKPAEVLKMVEKYFGSIPRGPEVKPVEVPAVNIAKDRYVTHVDNYARVPRLYMTLPTVRNYHPDAAALDCLAEIIGQGKNSVFYQTIVKKQLALQASAGQFNSELAGEFRLEIVPTPGKSLAEMEKLVRDALAEFEKRGVTDEDIARFKGTQEAQTINALQSVSGRVSLLAAYQTFTGNPNKIADELADVRKVTKDDVLRVYNQYIKGKGAVVLSVVPKNGEQLVAAAPNYKIDSSNYTVPDYGYAGLKYVKAKDNFDRAKMPAAGPAPVVKAPAFWKKDLAGGLRAIGTFNDEAPTVAISLFLPGGHLLQAKDLSKAGLASMVASMMNEDTKNYTAEQMSMELQKLGASINVSSGLNGITINVQTLKQNIDPVLTLLQERLFSPKFTETAFSRIKNQRIQGFKQMKSQPAMVADAVFAKVNYGPNHILGVSESGTEETINNISLADVEAYYNNFISSQGARLVVVGDIRQEEALQKFAFLNKLPNKKIDLPKVDPAPAVDKTKVYLVDVPKGAQTEFRVGYATGIKWDATGDYYRASLANYALGGNFNSRVNLNLREDKGWTYGARSTFNANPVSGEFRFSSGIRADATDSALVEVMKDINEYVANGPSDEELSFMQSAMGQVEALRYETPAQKAQFISRILEYNLPADYTVQQNKILKTIKKDELARVTKQRIQPQKLNILLVGDKAGMIDKVKKLGYEVVELDADGKKVGEKKEF</sequence>
<comment type="similarity">
    <text evidence="1">Belongs to the peptidase M16 family.</text>
</comment>
<evidence type="ECO:0000313" key="9">
    <source>
        <dbReference type="EMBL" id="GAA4316929.1"/>
    </source>
</evidence>
<dbReference type="EMBL" id="BAABGY010000001">
    <property type="protein sequence ID" value="GAA4316929.1"/>
    <property type="molecule type" value="Genomic_DNA"/>
</dbReference>
<dbReference type="Pfam" id="PF05193">
    <property type="entry name" value="Peptidase_M16_C"/>
    <property type="match status" value="2"/>
</dbReference>
<dbReference type="InterPro" id="IPR050626">
    <property type="entry name" value="Peptidase_M16"/>
</dbReference>
<keyword evidence="6" id="KW-0732">Signal</keyword>
<dbReference type="PANTHER" id="PTHR43690:SF35">
    <property type="entry name" value="NON-CATALYTIC MEMBER OF PEPTIDASE SUBFAMILY M16B-RELATED"/>
    <property type="match status" value="1"/>
</dbReference>
<dbReference type="Gene3D" id="3.30.830.10">
    <property type="entry name" value="Metalloenzyme, LuxS/M16 peptidase-like"/>
    <property type="match status" value="4"/>
</dbReference>
<dbReference type="Pfam" id="PF00675">
    <property type="entry name" value="Peptidase_M16"/>
    <property type="match status" value="2"/>
</dbReference>
<organism evidence="9 10">
    <name type="scientific">Flaviaesturariibacter amylovorans</name>
    <dbReference type="NCBI Taxonomy" id="1084520"/>
    <lineage>
        <taxon>Bacteria</taxon>
        <taxon>Pseudomonadati</taxon>
        <taxon>Bacteroidota</taxon>
        <taxon>Chitinophagia</taxon>
        <taxon>Chitinophagales</taxon>
        <taxon>Chitinophagaceae</taxon>
        <taxon>Flaviaestuariibacter</taxon>
    </lineage>
</organism>
<dbReference type="PANTHER" id="PTHR43690">
    <property type="entry name" value="NARDILYSIN"/>
    <property type="match status" value="1"/>
</dbReference>
<feature type="domain" description="Peptidase M16 C-terminal" evidence="8">
    <location>
        <begin position="676"/>
        <end position="853"/>
    </location>
</feature>
<evidence type="ECO:0000256" key="3">
    <source>
        <dbReference type="ARBA" id="ARBA00022801"/>
    </source>
</evidence>
<accession>A0ABP8G3U1</accession>
<evidence type="ECO:0000256" key="5">
    <source>
        <dbReference type="ARBA" id="ARBA00023049"/>
    </source>
</evidence>
<feature type="domain" description="Peptidase M16 C-terminal" evidence="8">
    <location>
        <begin position="211"/>
        <end position="383"/>
    </location>
</feature>
<evidence type="ECO:0000256" key="4">
    <source>
        <dbReference type="ARBA" id="ARBA00022833"/>
    </source>
</evidence>
<evidence type="ECO:0000256" key="1">
    <source>
        <dbReference type="ARBA" id="ARBA00007261"/>
    </source>
</evidence>
<feature type="signal peptide" evidence="6">
    <location>
        <begin position="1"/>
        <end position="24"/>
    </location>
</feature>
<dbReference type="RefSeq" id="WP_345252553.1">
    <property type="nucleotide sequence ID" value="NZ_BAABGY010000001.1"/>
</dbReference>
<comment type="caution">
    <text evidence="9">The sequence shown here is derived from an EMBL/GenBank/DDBJ whole genome shotgun (WGS) entry which is preliminary data.</text>
</comment>
<reference evidence="10" key="1">
    <citation type="journal article" date="2019" name="Int. J. Syst. Evol. Microbiol.">
        <title>The Global Catalogue of Microorganisms (GCM) 10K type strain sequencing project: providing services to taxonomists for standard genome sequencing and annotation.</title>
        <authorList>
            <consortium name="The Broad Institute Genomics Platform"/>
            <consortium name="The Broad Institute Genome Sequencing Center for Infectious Disease"/>
            <person name="Wu L."/>
            <person name="Ma J."/>
        </authorList>
    </citation>
    <scope>NUCLEOTIDE SEQUENCE [LARGE SCALE GENOMIC DNA]</scope>
    <source>
        <strain evidence="10">JCM 17919</strain>
    </source>
</reference>
<protein>
    <submittedName>
        <fullName evidence="9">Pitrilysin family protein</fullName>
    </submittedName>
</protein>
<evidence type="ECO:0000259" key="7">
    <source>
        <dbReference type="Pfam" id="PF00675"/>
    </source>
</evidence>
<dbReference type="InterPro" id="IPR011765">
    <property type="entry name" value="Pept_M16_N"/>
</dbReference>
<evidence type="ECO:0000313" key="10">
    <source>
        <dbReference type="Proteomes" id="UP001501725"/>
    </source>
</evidence>
<keyword evidence="2" id="KW-0645">Protease</keyword>
<feature type="domain" description="Peptidase M16 N-terminal" evidence="7">
    <location>
        <begin position="527"/>
        <end position="651"/>
    </location>
</feature>
<evidence type="ECO:0000256" key="2">
    <source>
        <dbReference type="ARBA" id="ARBA00022670"/>
    </source>
</evidence>
<evidence type="ECO:0000259" key="8">
    <source>
        <dbReference type="Pfam" id="PF05193"/>
    </source>
</evidence>
<dbReference type="Proteomes" id="UP001501725">
    <property type="component" value="Unassembled WGS sequence"/>
</dbReference>